<dbReference type="EMBL" id="SPVG01000077">
    <property type="protein sequence ID" value="TFW26556.1"/>
    <property type="molecule type" value="Genomic_DNA"/>
</dbReference>
<evidence type="ECO:0000313" key="2">
    <source>
        <dbReference type="EMBL" id="TFW26556.1"/>
    </source>
</evidence>
<protein>
    <submittedName>
        <fullName evidence="2">Type II toxin-antitoxin system RelE/ParE family toxin</fullName>
    </submittedName>
</protein>
<dbReference type="AlphaFoldDB" id="A0A4Y9SQ95"/>
<dbReference type="InterPro" id="IPR007712">
    <property type="entry name" value="RelE/ParE_toxin"/>
</dbReference>
<proteinExistence type="predicted"/>
<dbReference type="InterPro" id="IPR035093">
    <property type="entry name" value="RelE/ParE_toxin_dom_sf"/>
</dbReference>
<dbReference type="OrthoDB" id="121597at2"/>
<evidence type="ECO:0000256" key="1">
    <source>
        <dbReference type="ARBA" id="ARBA00022649"/>
    </source>
</evidence>
<dbReference type="Gene3D" id="3.30.2310.20">
    <property type="entry name" value="RelE-like"/>
    <property type="match status" value="1"/>
</dbReference>
<organism evidence="2 3">
    <name type="scientific">Duganella callida</name>
    <dbReference type="NCBI Taxonomy" id="2561932"/>
    <lineage>
        <taxon>Bacteria</taxon>
        <taxon>Pseudomonadati</taxon>
        <taxon>Pseudomonadota</taxon>
        <taxon>Betaproteobacteria</taxon>
        <taxon>Burkholderiales</taxon>
        <taxon>Oxalobacteraceae</taxon>
        <taxon>Telluria group</taxon>
        <taxon>Duganella</taxon>
    </lineage>
</organism>
<accession>A0A4Y9SQ95</accession>
<gene>
    <name evidence="2" type="ORF">E4L98_08425</name>
</gene>
<evidence type="ECO:0000313" key="3">
    <source>
        <dbReference type="Proteomes" id="UP000297729"/>
    </source>
</evidence>
<sequence length="69" mass="8518">MKIFWTSKALSDLSRLHEFLMANARLGESLDEFLPREVRRILVRQYEIRYEIKDTAIYILRVWHTREHR</sequence>
<name>A0A4Y9SQ95_9BURK</name>
<dbReference type="Pfam" id="PF05016">
    <property type="entry name" value="ParE_toxin"/>
    <property type="match status" value="1"/>
</dbReference>
<keyword evidence="1" id="KW-1277">Toxin-antitoxin system</keyword>
<dbReference type="RefSeq" id="WP_135201118.1">
    <property type="nucleotide sequence ID" value="NZ_SPVG01000077.1"/>
</dbReference>
<keyword evidence="3" id="KW-1185">Reference proteome</keyword>
<comment type="caution">
    <text evidence="2">The sequence shown here is derived from an EMBL/GenBank/DDBJ whole genome shotgun (WGS) entry which is preliminary data.</text>
</comment>
<dbReference type="SUPFAM" id="SSF143011">
    <property type="entry name" value="RelE-like"/>
    <property type="match status" value="1"/>
</dbReference>
<dbReference type="Proteomes" id="UP000297729">
    <property type="component" value="Unassembled WGS sequence"/>
</dbReference>
<reference evidence="2 3" key="1">
    <citation type="submission" date="2019-03" db="EMBL/GenBank/DDBJ databases">
        <title>Draft Genome Sequence of Duganella callidus sp. nov., a Novel Duganella Species Isolated from Cultivated Soil.</title>
        <authorList>
            <person name="Raths R."/>
            <person name="Peta V."/>
            <person name="Bucking H."/>
        </authorList>
    </citation>
    <scope>NUCLEOTIDE SEQUENCE [LARGE SCALE GENOMIC DNA]</scope>
    <source>
        <strain evidence="2 3">DN04</strain>
    </source>
</reference>